<evidence type="ECO:0000256" key="4">
    <source>
        <dbReference type="ARBA" id="ARBA00022692"/>
    </source>
</evidence>
<comment type="subcellular location">
    <subcellularLocation>
        <location evidence="1">Cell membrane</location>
        <topology evidence="1">Multi-pass membrane protein</topology>
    </subcellularLocation>
</comment>
<gene>
    <name evidence="9" type="ORF">DMP07_02165</name>
</gene>
<accession>A0A3N0AHX0</accession>
<dbReference type="PROSITE" id="PS00714">
    <property type="entry name" value="NA_DICARBOXYL_SYMP_2"/>
    <property type="match status" value="1"/>
</dbReference>
<feature type="transmembrane region" description="Helical" evidence="8">
    <location>
        <begin position="342"/>
        <end position="359"/>
    </location>
</feature>
<keyword evidence="4 8" id="KW-0812">Transmembrane</keyword>
<keyword evidence="5" id="KW-0769">Symport</keyword>
<protein>
    <submittedName>
        <fullName evidence="9">Dicarboxylate/amino acid:cation symporter</fullName>
    </submittedName>
</protein>
<organism evidence="9 10">
    <name type="scientific">Slackia faecicanis</name>
    <dbReference type="NCBI Taxonomy" id="255723"/>
    <lineage>
        <taxon>Bacteria</taxon>
        <taxon>Bacillati</taxon>
        <taxon>Actinomycetota</taxon>
        <taxon>Coriobacteriia</taxon>
        <taxon>Eggerthellales</taxon>
        <taxon>Eggerthellaceae</taxon>
        <taxon>Slackia</taxon>
    </lineage>
</organism>
<feature type="transmembrane region" description="Helical" evidence="8">
    <location>
        <begin position="305"/>
        <end position="330"/>
    </location>
</feature>
<keyword evidence="6 8" id="KW-1133">Transmembrane helix</keyword>
<feature type="transmembrane region" description="Helical" evidence="8">
    <location>
        <begin position="227"/>
        <end position="253"/>
    </location>
</feature>
<evidence type="ECO:0000256" key="8">
    <source>
        <dbReference type="SAM" id="Phobius"/>
    </source>
</evidence>
<dbReference type="GO" id="GO:0005886">
    <property type="term" value="C:plasma membrane"/>
    <property type="evidence" value="ECO:0007669"/>
    <property type="project" value="UniProtKB-SubCell"/>
</dbReference>
<dbReference type="PANTHER" id="PTHR42865">
    <property type="entry name" value="PROTON/GLUTAMATE-ASPARTATE SYMPORTER"/>
    <property type="match status" value="1"/>
</dbReference>
<sequence length="427" mass="45421">MTDTLTQSQAPAEEHKPWYKRLSLTTWILVALVLGVLCGLALQSNPDIANTYIKPIGTIFLNLIKMIVVPLVVFSIMTGVISLQDVRKVGAIGGKTVLFYMVTTAFAVVIGLVFANVLNVGGGFTMPVSELSYEAKEAPSFIDTIVNIFPSNFFKPMADATMLQIIVIALVFGFGVIAAGKKSEPVVRFVEGMNEVCIKVMHGIICFAPFGVFGLMAPVVASNGPDVLLPLLWLIVVAYLAMGAHLVVVYSGMVKLLAKMSPLKFFRGIAPAFLFAFSSASSVGTLPMNMECTSKLGARKEMTSFILPLGATINMDGTAIYQGVCAIFIAQVFGIDLTISQQFMIVMTTVLASIGTAGVPGSGMIMLAMVLTSVGLPVEGIALVAGVDRILDMMRTALNITGDSACCLCLDSMDKRRSARKAEKAAA</sequence>
<evidence type="ECO:0000256" key="2">
    <source>
        <dbReference type="ARBA" id="ARBA00022448"/>
    </source>
</evidence>
<dbReference type="InterPro" id="IPR018107">
    <property type="entry name" value="Na-dicarboxylate_symporter_CS"/>
</dbReference>
<keyword evidence="7 8" id="KW-0472">Membrane</keyword>
<dbReference type="GO" id="GO:0015293">
    <property type="term" value="F:symporter activity"/>
    <property type="evidence" value="ECO:0007669"/>
    <property type="project" value="UniProtKB-KW"/>
</dbReference>
<proteinExistence type="predicted"/>
<dbReference type="RefSeq" id="WP_123197495.1">
    <property type="nucleotide sequence ID" value="NZ_QICB01000001.1"/>
</dbReference>
<feature type="transmembrane region" description="Helical" evidence="8">
    <location>
        <begin position="160"/>
        <end position="179"/>
    </location>
</feature>
<dbReference type="PANTHER" id="PTHR42865:SF7">
    <property type="entry name" value="PROTON_GLUTAMATE-ASPARTATE SYMPORTER"/>
    <property type="match status" value="1"/>
</dbReference>
<dbReference type="SUPFAM" id="SSF118215">
    <property type="entry name" value="Proton glutamate symport protein"/>
    <property type="match status" value="1"/>
</dbReference>
<evidence type="ECO:0000313" key="9">
    <source>
        <dbReference type="EMBL" id="RNL21655.1"/>
    </source>
</evidence>
<feature type="transmembrane region" description="Helical" evidence="8">
    <location>
        <begin position="24"/>
        <end position="44"/>
    </location>
</feature>
<evidence type="ECO:0000313" key="10">
    <source>
        <dbReference type="Proteomes" id="UP000267368"/>
    </source>
</evidence>
<dbReference type="AlphaFoldDB" id="A0A3N0AHX0"/>
<dbReference type="Proteomes" id="UP000267368">
    <property type="component" value="Unassembled WGS sequence"/>
</dbReference>
<dbReference type="Gene3D" id="1.10.3860.10">
    <property type="entry name" value="Sodium:dicarboxylate symporter"/>
    <property type="match status" value="1"/>
</dbReference>
<evidence type="ECO:0000256" key="1">
    <source>
        <dbReference type="ARBA" id="ARBA00004651"/>
    </source>
</evidence>
<feature type="transmembrane region" description="Helical" evidence="8">
    <location>
        <begin position="56"/>
        <end position="76"/>
    </location>
</feature>
<evidence type="ECO:0000256" key="5">
    <source>
        <dbReference type="ARBA" id="ARBA00022847"/>
    </source>
</evidence>
<feature type="transmembrane region" description="Helical" evidence="8">
    <location>
        <begin position="265"/>
        <end position="285"/>
    </location>
</feature>
<dbReference type="PRINTS" id="PR00173">
    <property type="entry name" value="EDTRNSPORT"/>
</dbReference>
<dbReference type="EMBL" id="QICB01000001">
    <property type="protein sequence ID" value="RNL21655.1"/>
    <property type="molecule type" value="Genomic_DNA"/>
</dbReference>
<dbReference type="InterPro" id="IPR001991">
    <property type="entry name" value="Na-dicarboxylate_symporter"/>
</dbReference>
<evidence type="ECO:0000256" key="6">
    <source>
        <dbReference type="ARBA" id="ARBA00022989"/>
    </source>
</evidence>
<keyword evidence="10" id="KW-1185">Reference proteome</keyword>
<dbReference type="GO" id="GO:0006835">
    <property type="term" value="P:dicarboxylic acid transport"/>
    <property type="evidence" value="ECO:0007669"/>
    <property type="project" value="TreeGrafter"/>
</dbReference>
<feature type="transmembrane region" description="Helical" evidence="8">
    <location>
        <begin position="200"/>
        <end position="221"/>
    </location>
</feature>
<dbReference type="InterPro" id="IPR036458">
    <property type="entry name" value="Na:dicarbo_symporter_sf"/>
</dbReference>
<feature type="transmembrane region" description="Helical" evidence="8">
    <location>
        <begin position="97"/>
        <end position="118"/>
    </location>
</feature>
<keyword evidence="3" id="KW-1003">Cell membrane</keyword>
<feature type="transmembrane region" description="Helical" evidence="8">
    <location>
        <begin position="365"/>
        <end position="387"/>
    </location>
</feature>
<comment type="caution">
    <text evidence="9">The sequence shown here is derived from an EMBL/GenBank/DDBJ whole genome shotgun (WGS) entry which is preliminary data.</text>
</comment>
<name>A0A3N0AHX0_9ACTN</name>
<evidence type="ECO:0000256" key="7">
    <source>
        <dbReference type="ARBA" id="ARBA00023136"/>
    </source>
</evidence>
<dbReference type="Pfam" id="PF00375">
    <property type="entry name" value="SDF"/>
    <property type="match status" value="1"/>
</dbReference>
<dbReference type="OrthoDB" id="9766690at2"/>
<reference evidence="10" key="1">
    <citation type="submission" date="2018-05" db="EMBL/GenBank/DDBJ databases">
        <title>Genome Sequencing of selected type strains of the family Eggerthellaceae.</title>
        <authorList>
            <person name="Danylec N."/>
            <person name="Stoll D.A."/>
            <person name="Doetsch A."/>
            <person name="Huch M."/>
        </authorList>
    </citation>
    <scope>NUCLEOTIDE SEQUENCE [LARGE SCALE GENOMIC DNA]</scope>
    <source>
        <strain evidence="10">DSM 17537</strain>
    </source>
</reference>
<evidence type="ECO:0000256" key="3">
    <source>
        <dbReference type="ARBA" id="ARBA00022475"/>
    </source>
</evidence>
<dbReference type="FunFam" id="1.10.3860.10:FF:000001">
    <property type="entry name" value="C4-dicarboxylate transport protein"/>
    <property type="match status" value="1"/>
</dbReference>
<keyword evidence="2" id="KW-0813">Transport</keyword>